<dbReference type="InterPro" id="IPR000835">
    <property type="entry name" value="HTH_MarR-typ"/>
</dbReference>
<dbReference type="RefSeq" id="WP_374919957.1">
    <property type="nucleotide sequence ID" value="NZ_JBHFGJ010000010.1"/>
</dbReference>
<dbReference type="Proteomes" id="UP001576726">
    <property type="component" value="Unassembled WGS sequence"/>
</dbReference>
<evidence type="ECO:0000313" key="6">
    <source>
        <dbReference type="Proteomes" id="UP001576726"/>
    </source>
</evidence>
<keyword evidence="6" id="KW-1185">Reference proteome</keyword>
<keyword evidence="2" id="KW-0238">DNA-binding</keyword>
<evidence type="ECO:0000256" key="3">
    <source>
        <dbReference type="ARBA" id="ARBA00023163"/>
    </source>
</evidence>
<dbReference type="EMBL" id="JBHFGJ010000010">
    <property type="protein sequence ID" value="MFB2654528.1"/>
    <property type="molecule type" value="Genomic_DNA"/>
</dbReference>
<accession>A0ABV4VZD7</accession>
<evidence type="ECO:0000256" key="2">
    <source>
        <dbReference type="ARBA" id="ARBA00023125"/>
    </source>
</evidence>
<name>A0ABV4VZD7_9GAMM</name>
<dbReference type="SMART" id="SM00347">
    <property type="entry name" value="HTH_MARR"/>
    <property type="match status" value="1"/>
</dbReference>
<comment type="caution">
    <text evidence="5">The sequence shown here is derived from an EMBL/GenBank/DDBJ whole genome shotgun (WGS) entry which is preliminary data.</text>
</comment>
<reference evidence="5 6" key="1">
    <citation type="submission" date="2024-09" db="EMBL/GenBank/DDBJ databases">
        <authorList>
            <person name="Zhang Y."/>
        </authorList>
    </citation>
    <scope>NUCLEOTIDE SEQUENCE [LARGE SCALE GENOMIC DNA]</scope>
    <source>
        <strain evidence="5 6">SH314</strain>
    </source>
</reference>
<feature type="domain" description="HTH marR-type" evidence="4">
    <location>
        <begin position="3"/>
        <end position="137"/>
    </location>
</feature>
<dbReference type="PROSITE" id="PS50995">
    <property type="entry name" value="HTH_MARR_2"/>
    <property type="match status" value="1"/>
</dbReference>
<dbReference type="InterPro" id="IPR036390">
    <property type="entry name" value="WH_DNA-bd_sf"/>
</dbReference>
<evidence type="ECO:0000256" key="1">
    <source>
        <dbReference type="ARBA" id="ARBA00023015"/>
    </source>
</evidence>
<dbReference type="SUPFAM" id="SSF46785">
    <property type="entry name" value="Winged helix' DNA-binding domain"/>
    <property type="match status" value="1"/>
</dbReference>
<keyword evidence="3" id="KW-0804">Transcription</keyword>
<keyword evidence="1" id="KW-0805">Transcription regulation</keyword>
<proteinExistence type="predicted"/>
<dbReference type="InterPro" id="IPR036388">
    <property type="entry name" value="WH-like_DNA-bd_sf"/>
</dbReference>
<sequence length="144" mass="16102">MSATSLGETLHRLVHAYKKQLRADIAAQQIELPVTHIRALKGICRHPEATAQSIALRMQRDKAQITRVLNELQQGGYILKVDNPKDGRSQLLRPTAQGEQLMTQIIAAEKATVAHMTQALDQDEIAVFIRIANQISDSWRKAND</sequence>
<dbReference type="PANTHER" id="PTHR42756:SF1">
    <property type="entry name" value="TRANSCRIPTIONAL REPRESSOR OF EMRAB OPERON"/>
    <property type="match status" value="1"/>
</dbReference>
<protein>
    <submittedName>
        <fullName evidence="5">MarR family winged helix-turn-helix transcriptional regulator</fullName>
    </submittedName>
</protein>
<dbReference type="Pfam" id="PF12802">
    <property type="entry name" value="MarR_2"/>
    <property type="match status" value="1"/>
</dbReference>
<evidence type="ECO:0000313" key="5">
    <source>
        <dbReference type="EMBL" id="MFB2654528.1"/>
    </source>
</evidence>
<dbReference type="PANTHER" id="PTHR42756">
    <property type="entry name" value="TRANSCRIPTIONAL REGULATOR, MARR"/>
    <property type="match status" value="1"/>
</dbReference>
<gene>
    <name evidence="5" type="ORF">ACE02L_17460</name>
</gene>
<evidence type="ECO:0000259" key="4">
    <source>
        <dbReference type="PROSITE" id="PS50995"/>
    </source>
</evidence>
<organism evidence="5 6">
    <name type="scientific">Shewanella seohaensis</name>
    <dbReference type="NCBI Taxonomy" id="755175"/>
    <lineage>
        <taxon>Bacteria</taxon>
        <taxon>Pseudomonadati</taxon>
        <taxon>Pseudomonadota</taxon>
        <taxon>Gammaproteobacteria</taxon>
        <taxon>Alteromonadales</taxon>
        <taxon>Shewanellaceae</taxon>
        <taxon>Shewanella</taxon>
    </lineage>
</organism>
<dbReference type="Gene3D" id="1.10.10.10">
    <property type="entry name" value="Winged helix-like DNA-binding domain superfamily/Winged helix DNA-binding domain"/>
    <property type="match status" value="1"/>
</dbReference>